<feature type="transmembrane region" description="Helical" evidence="6">
    <location>
        <begin position="95"/>
        <end position="119"/>
    </location>
</feature>
<dbReference type="Proteomes" id="UP000469440">
    <property type="component" value="Unassembled WGS sequence"/>
</dbReference>
<dbReference type="EMBL" id="CP060286">
    <property type="protein sequence ID" value="QNK39477.1"/>
    <property type="molecule type" value="Genomic_DNA"/>
</dbReference>
<dbReference type="GO" id="GO:0005886">
    <property type="term" value="C:plasma membrane"/>
    <property type="evidence" value="ECO:0007669"/>
    <property type="project" value="UniProtKB-SubCell"/>
</dbReference>
<sequence>MNAIAKKELKSYFLSPIGYVFVGVVLLLFGYYFYQVIRIGSSSYVPEVYGTMFIWSMMFLPILTMRSFSDEMKNHTDQGLLTAPVGVGAIVFGKFLAAFLVFAITMGLSLIPVVIISFFSSSLGWGTVFGTVLGSLLYGAAMVSIGVFISSLTQSQIVAAIATFGVSILLLVINQMSGLVTNTFFSNLLSWISFDTRYQPFTKGIFNLSSIVFFLSVVAVFVFLTARKLESKRWG</sequence>
<proteinExistence type="predicted"/>
<evidence type="ECO:0000256" key="4">
    <source>
        <dbReference type="ARBA" id="ARBA00022989"/>
    </source>
</evidence>
<dbReference type="AlphaFoldDB" id="A0A6N8HZ73"/>
<evidence type="ECO:0000256" key="6">
    <source>
        <dbReference type="SAM" id="Phobius"/>
    </source>
</evidence>
<keyword evidence="4 6" id="KW-1133">Transmembrane helix</keyword>
<evidence type="ECO:0000256" key="5">
    <source>
        <dbReference type="ARBA" id="ARBA00023136"/>
    </source>
</evidence>
<dbReference type="Proteomes" id="UP000515909">
    <property type="component" value="Chromosome"/>
</dbReference>
<organism evidence="7 9">
    <name type="scientific">Caproicibacter fermentans</name>
    <dbReference type="NCBI Taxonomy" id="2576756"/>
    <lineage>
        <taxon>Bacteria</taxon>
        <taxon>Bacillati</taxon>
        <taxon>Bacillota</taxon>
        <taxon>Clostridia</taxon>
        <taxon>Eubacteriales</taxon>
        <taxon>Acutalibacteraceae</taxon>
        <taxon>Caproicibacter</taxon>
    </lineage>
</organism>
<feature type="transmembrane region" description="Helical" evidence="6">
    <location>
        <begin position="205"/>
        <end position="226"/>
    </location>
</feature>
<gene>
    <name evidence="7" type="ORF">CAFE_16060</name>
    <name evidence="8" type="ORF">HCR03_12035</name>
</gene>
<feature type="transmembrane region" description="Helical" evidence="6">
    <location>
        <begin position="157"/>
        <end position="185"/>
    </location>
</feature>
<name>A0A6N8HZ73_9FIRM</name>
<evidence type="ECO:0000256" key="3">
    <source>
        <dbReference type="ARBA" id="ARBA00022692"/>
    </source>
</evidence>
<accession>A0A7G8T786</accession>
<dbReference type="PANTHER" id="PTHR30294">
    <property type="entry name" value="MEMBRANE COMPONENT OF ABC TRANSPORTER YHHJ-RELATED"/>
    <property type="match status" value="1"/>
</dbReference>
<dbReference type="Pfam" id="PF12679">
    <property type="entry name" value="ABC2_membrane_2"/>
    <property type="match status" value="1"/>
</dbReference>
<feature type="transmembrane region" description="Helical" evidence="6">
    <location>
        <begin position="125"/>
        <end position="150"/>
    </location>
</feature>
<accession>A0A6N8HZ73</accession>
<evidence type="ECO:0000313" key="10">
    <source>
        <dbReference type="Proteomes" id="UP000515909"/>
    </source>
</evidence>
<evidence type="ECO:0000313" key="8">
    <source>
        <dbReference type="EMBL" id="QNK39477.1"/>
    </source>
</evidence>
<reference evidence="7 9" key="1">
    <citation type="submission" date="2019-09" db="EMBL/GenBank/DDBJ databases">
        <title>Genome sequence of Clostridium sp. EA1.</title>
        <authorList>
            <person name="Poehlein A."/>
            <person name="Bengelsdorf F.R."/>
            <person name="Daniel R."/>
        </authorList>
    </citation>
    <scope>NUCLEOTIDE SEQUENCE [LARGE SCALE GENOMIC DNA]</scope>
    <source>
        <strain evidence="7 9">EA1</strain>
    </source>
</reference>
<dbReference type="GO" id="GO:0140359">
    <property type="term" value="F:ABC-type transporter activity"/>
    <property type="evidence" value="ECO:0007669"/>
    <property type="project" value="InterPro"/>
</dbReference>
<comment type="subcellular location">
    <subcellularLocation>
        <location evidence="1">Cell membrane</location>
        <topology evidence="1">Multi-pass membrane protein</topology>
    </subcellularLocation>
</comment>
<evidence type="ECO:0000256" key="2">
    <source>
        <dbReference type="ARBA" id="ARBA00022475"/>
    </source>
</evidence>
<keyword evidence="2" id="KW-1003">Cell membrane</keyword>
<keyword evidence="3 6" id="KW-0812">Transmembrane</keyword>
<feature type="transmembrane region" description="Helical" evidence="6">
    <location>
        <begin position="46"/>
        <end position="65"/>
    </location>
</feature>
<evidence type="ECO:0000313" key="9">
    <source>
        <dbReference type="Proteomes" id="UP000469440"/>
    </source>
</evidence>
<evidence type="ECO:0000256" key="1">
    <source>
        <dbReference type="ARBA" id="ARBA00004651"/>
    </source>
</evidence>
<feature type="transmembrane region" description="Helical" evidence="6">
    <location>
        <begin position="12"/>
        <end position="34"/>
    </location>
</feature>
<dbReference type="EMBL" id="VWXL01000052">
    <property type="protein sequence ID" value="MVB10905.1"/>
    <property type="molecule type" value="Genomic_DNA"/>
</dbReference>
<dbReference type="InterPro" id="IPR051449">
    <property type="entry name" value="ABC-2_transporter_component"/>
</dbReference>
<reference evidence="8 10" key="2">
    <citation type="submission" date="2020-08" db="EMBL/GenBank/DDBJ databases">
        <title>The isolate Caproiciproducens sp. 7D4C2 produces n-caproate at mildly acidic conditions from hexoses: genome and rBOX comparison with related strains and chain-elongating bacteria.</title>
        <authorList>
            <person name="Esquivel-Elizondo S."/>
            <person name="Bagci C."/>
            <person name="Temovska M."/>
            <person name="Jeon B.S."/>
            <person name="Bessarab I."/>
            <person name="Williams R.B.H."/>
            <person name="Huson D.H."/>
            <person name="Angenent L.T."/>
        </authorList>
    </citation>
    <scope>NUCLEOTIDE SEQUENCE [LARGE SCALE GENOMIC DNA]</scope>
    <source>
        <strain evidence="8 10">7D4C2</strain>
    </source>
</reference>
<keyword evidence="5 6" id="KW-0472">Membrane</keyword>
<keyword evidence="9" id="KW-1185">Reference proteome</keyword>
<evidence type="ECO:0000313" key="7">
    <source>
        <dbReference type="EMBL" id="MVB10905.1"/>
    </source>
</evidence>
<dbReference type="RefSeq" id="WP_066645485.1">
    <property type="nucleotide sequence ID" value="NZ_CP060286.1"/>
</dbReference>
<protein>
    <submittedName>
        <fullName evidence="8">ABC transporter permease subunit</fullName>
    </submittedName>
    <submittedName>
        <fullName evidence="7">ABC-2 family transporter protein</fullName>
    </submittedName>
</protein>
<dbReference type="KEGG" id="cfem:HCR03_12035"/>
<dbReference type="PANTHER" id="PTHR30294:SF29">
    <property type="entry name" value="MULTIDRUG ABC TRANSPORTER PERMEASE YBHS-RELATED"/>
    <property type="match status" value="1"/>
</dbReference>